<dbReference type="RefSeq" id="WP_276269266.1">
    <property type="nucleotide sequence ID" value="NZ_JARJLM010000690.1"/>
</dbReference>
<name>A0ABT6B400_9BURK</name>
<proteinExistence type="predicted"/>
<protein>
    <submittedName>
        <fullName evidence="1">Uncharacterized protein</fullName>
    </submittedName>
</protein>
<accession>A0ABT6B400</accession>
<dbReference type="Proteomes" id="UP001216674">
    <property type="component" value="Unassembled WGS sequence"/>
</dbReference>
<keyword evidence="2" id="KW-1185">Reference proteome</keyword>
<dbReference type="EMBL" id="JARJLM010000690">
    <property type="protein sequence ID" value="MDF3839612.1"/>
    <property type="molecule type" value="Genomic_DNA"/>
</dbReference>
<reference evidence="1 2" key="1">
    <citation type="submission" date="2023-03" db="EMBL/GenBank/DDBJ databases">
        <title>Draft assemblies of triclosan tolerant bacteria isolated from returned activated sludge.</title>
        <authorList>
            <person name="Van Hamelsveld S."/>
        </authorList>
    </citation>
    <scope>NUCLEOTIDE SEQUENCE [LARGE SCALE GENOMIC DNA]</scope>
    <source>
        <strain evidence="1 2">GW210010_S58</strain>
    </source>
</reference>
<evidence type="ECO:0000313" key="1">
    <source>
        <dbReference type="EMBL" id="MDF3839612.1"/>
    </source>
</evidence>
<comment type="caution">
    <text evidence="1">The sequence shown here is derived from an EMBL/GenBank/DDBJ whole genome shotgun (WGS) entry which is preliminary data.</text>
</comment>
<evidence type="ECO:0000313" key="2">
    <source>
        <dbReference type="Proteomes" id="UP001216674"/>
    </source>
</evidence>
<sequence>MQLIAALRRSTGMDTVRLGNVRDGFSLATSHCLVIGSDGTTLGEYGQWLNVELSEAGGDPTAVWRKHRDGPLRFADAEIERICLVAPYGTGTAEFFQIIISRYQYWIERKLFAPAVYAAPRSPESLMEQSGCRGVSLDQCMAFGPPSYRLESIEDLAEVLRLEVQLDDAEKAEHERIVIRTRDMRTGEARSTRHFDEYPQLRTLKLRLARFFADWERSSAGRNGATLTGHFWAMPSTVNSYSAIRYDKRRCRLPDVSKVAFPTSIASIDG</sequence>
<organism evidence="1 2">
    <name type="scientific">Cupriavidus basilensis</name>
    <dbReference type="NCBI Taxonomy" id="68895"/>
    <lineage>
        <taxon>Bacteria</taxon>
        <taxon>Pseudomonadati</taxon>
        <taxon>Pseudomonadota</taxon>
        <taxon>Betaproteobacteria</taxon>
        <taxon>Burkholderiales</taxon>
        <taxon>Burkholderiaceae</taxon>
        <taxon>Cupriavidus</taxon>
    </lineage>
</organism>
<gene>
    <name evidence="1" type="ORF">P3W85_42740</name>
</gene>